<evidence type="ECO:0000313" key="4">
    <source>
        <dbReference type="Proteomes" id="UP001196661"/>
    </source>
</evidence>
<dbReference type="RefSeq" id="WP_215616652.1">
    <property type="nucleotide sequence ID" value="NZ_JADOER010000002.1"/>
</dbReference>
<gene>
    <name evidence="3" type="ORF">IXB28_00865</name>
</gene>
<evidence type="ECO:0000256" key="1">
    <source>
        <dbReference type="SAM" id="MobiDB-lite"/>
    </source>
</evidence>
<dbReference type="CDD" id="cd00146">
    <property type="entry name" value="PKD"/>
    <property type="match status" value="1"/>
</dbReference>
<proteinExistence type="predicted"/>
<protein>
    <submittedName>
        <fullName evidence="3">DUF1593 domain-containing protein</fullName>
    </submittedName>
</protein>
<evidence type="ECO:0000259" key="2">
    <source>
        <dbReference type="SMART" id="SM00089"/>
    </source>
</evidence>
<dbReference type="InterPro" id="IPR011483">
    <property type="entry name" value="Sde182_NH-like"/>
</dbReference>
<dbReference type="InterPro" id="IPR013783">
    <property type="entry name" value="Ig-like_fold"/>
</dbReference>
<dbReference type="PANTHER" id="PTHR46182">
    <property type="entry name" value="FI19480P1"/>
    <property type="match status" value="1"/>
</dbReference>
<feature type="region of interest" description="Disordered" evidence="1">
    <location>
        <begin position="808"/>
        <end position="848"/>
    </location>
</feature>
<feature type="domain" description="PKD/Chitinase" evidence="2">
    <location>
        <begin position="727"/>
        <end position="809"/>
    </location>
</feature>
<dbReference type="Pfam" id="PF22352">
    <property type="entry name" value="K319L-like_PKD"/>
    <property type="match status" value="3"/>
</dbReference>
<keyword evidence="4" id="KW-1185">Reference proteome</keyword>
<dbReference type="InterPro" id="IPR036452">
    <property type="entry name" value="Ribo_hydro-like"/>
</dbReference>
<feature type="compositionally biased region" description="Polar residues" evidence="1">
    <location>
        <begin position="542"/>
        <end position="551"/>
    </location>
</feature>
<feature type="region of interest" description="Disordered" evidence="1">
    <location>
        <begin position="455"/>
        <end position="476"/>
    </location>
</feature>
<dbReference type="SMART" id="SM00089">
    <property type="entry name" value="PKD"/>
    <property type="match status" value="3"/>
</dbReference>
<evidence type="ECO:0000313" key="3">
    <source>
        <dbReference type="EMBL" id="MBT9310743.1"/>
    </source>
</evidence>
<feature type="region of interest" description="Disordered" evidence="1">
    <location>
        <begin position="713"/>
        <end position="756"/>
    </location>
</feature>
<dbReference type="InterPro" id="IPR022409">
    <property type="entry name" value="PKD/Chitinase_dom"/>
</dbReference>
<dbReference type="Gene3D" id="3.90.245.10">
    <property type="entry name" value="Ribonucleoside hydrolase-like"/>
    <property type="match status" value="1"/>
</dbReference>
<feature type="region of interest" description="Disordered" evidence="1">
    <location>
        <begin position="542"/>
        <end position="567"/>
    </location>
</feature>
<feature type="compositionally biased region" description="Polar residues" evidence="1">
    <location>
        <begin position="717"/>
        <end position="734"/>
    </location>
</feature>
<sequence length="994" mass="107438">MDRRAFLRNSLLGVAAGSLGKNGLISIARAADGQITPLGQRPRVVVISDIKAGSGDPDDRQSMAHLMMYANEVDIRGIWPDDMSSGGTATRIAIDNYEKDYNNSSYNFKKLDYPTPAQVRTKLFTSHNQAISAIKTEAGRADSRPIYMLVWGGTHRVPQSLERLTAQERSKIRLISIGTYLLDNALASGDGRRYNWNAWGEARNNIWKRFPDVWWLEMDWTWMGMVFNENLRVSNEAIVLNDRLARDAGALGAHIKAVFPRYFRALDTNSLLYVLDPANNLNDPTKGSWAGRYVRPFSERPNYYIGIDGGHNWNYGNPASTWSNARSVFNSRIRTTISQRNAWHQAFIQKVQQLYGHEPISDRPTVTAGADTSIQLPADSITLTGSIGSLGCAVATYQWSQVSGPANVALNGATSPQLRVNNLTVAGTYVFRLTVTDVCGARATDDVQVTVLPPNNGPVANAGPDQTLNDSDGDGEARVVLNGTGSVDGTGTIVSYVWKEGSRVLATADTGSVAIDLPVGVHTLTLTVTDDKRMTASDSVKITVNGESPSPNEDDGGGESPPSSNTGLYRAINLNGAAVTVDGVSFEGKNAGNYSTVGRTHVSRTAPQSVVNNGQRSMLQSFIWGRPVSVTMTSIPTGVYQVYLWVFEDNNSVTYSVKLNSRVVLMNQRSGSAGSWKRLDLGTTTITNGRLAVQGDLSRDALNMCAIEVWREGGSAPANQGPTADAGANQTVTDSDGDGTERVTLNGSNSSDRDGRIASYRWQEGSATLATTATAAVNLSVGVHTLTLTVTDDNGSTDNDTVTITVNQRPAAPEPEEPPSPEPEEPPSPEEPEPNQPSPPEGDTPLTGTLYRAINLNGSATVVDGVSFEGQNAANYSTVGRTHVSRTVPKPAVDRAKQSMLQRFIWNRSARVTMTSIPRGSYQVYLWVFEDNHSVNFSVKVNGRTALANQRSGVAGSWKRLDLGTANISNGQLVVQGELSRDALNMCAIEVWRE</sequence>
<feature type="compositionally biased region" description="Acidic residues" evidence="1">
    <location>
        <begin position="814"/>
        <end position="833"/>
    </location>
</feature>
<dbReference type="Pfam" id="PF07632">
    <property type="entry name" value="Sde182_NH-like"/>
    <property type="match status" value="1"/>
</dbReference>
<dbReference type="Gene3D" id="2.60.40.10">
    <property type="entry name" value="Immunoglobulins"/>
    <property type="match status" value="3"/>
</dbReference>
<organism evidence="3 4">
    <name type="scientific">Leptothoe kymatousa TAU-MAC 1615</name>
    <dbReference type="NCBI Taxonomy" id="2364775"/>
    <lineage>
        <taxon>Bacteria</taxon>
        <taxon>Bacillati</taxon>
        <taxon>Cyanobacteriota</taxon>
        <taxon>Cyanophyceae</taxon>
        <taxon>Nodosilineales</taxon>
        <taxon>Cymatolegaceae</taxon>
        <taxon>Leptothoe</taxon>
        <taxon>Leptothoe kymatousa</taxon>
    </lineage>
</organism>
<dbReference type="SUPFAM" id="SSF49299">
    <property type="entry name" value="PKD domain"/>
    <property type="match status" value="3"/>
</dbReference>
<dbReference type="Proteomes" id="UP001196661">
    <property type="component" value="Unassembled WGS sequence"/>
</dbReference>
<dbReference type="EMBL" id="JADOER010000002">
    <property type="protein sequence ID" value="MBT9310743.1"/>
    <property type="molecule type" value="Genomic_DNA"/>
</dbReference>
<feature type="compositionally biased region" description="Low complexity" evidence="1">
    <location>
        <begin position="455"/>
        <end position="464"/>
    </location>
</feature>
<comment type="caution">
    <text evidence="3">The sequence shown here is derived from an EMBL/GenBank/DDBJ whole genome shotgun (WGS) entry which is preliminary data.</text>
</comment>
<accession>A0ABS5XYN9</accession>
<dbReference type="PANTHER" id="PTHR46182:SF2">
    <property type="entry name" value="FI19480P1"/>
    <property type="match status" value="1"/>
</dbReference>
<feature type="domain" description="PKD/Chitinase" evidence="2">
    <location>
        <begin position="365"/>
        <end position="454"/>
    </location>
</feature>
<dbReference type="InterPro" id="IPR035986">
    <property type="entry name" value="PKD_dom_sf"/>
</dbReference>
<reference evidence="3 4" key="1">
    <citation type="journal article" date="2021" name="Mar. Drugs">
        <title>Genome Reduction and Secondary Metabolism of the Marine Sponge-Associated Cyanobacterium Leptothoe.</title>
        <authorList>
            <person name="Konstantinou D."/>
            <person name="Popin R.V."/>
            <person name="Fewer D.P."/>
            <person name="Sivonen K."/>
            <person name="Gkelis S."/>
        </authorList>
    </citation>
    <scope>NUCLEOTIDE SEQUENCE [LARGE SCALE GENOMIC DNA]</scope>
    <source>
        <strain evidence="3 4">TAU-MAC 1615</strain>
    </source>
</reference>
<feature type="domain" description="PKD/Chitinase" evidence="2">
    <location>
        <begin position="463"/>
        <end position="547"/>
    </location>
</feature>
<dbReference type="InterPro" id="IPR029865">
    <property type="entry name" value="KIAA0319-like"/>
</dbReference>
<name>A0ABS5XYN9_9CYAN</name>